<organism evidence="7 8">
    <name type="scientific">Streptomyces mexicanus</name>
    <dbReference type="NCBI Taxonomy" id="178566"/>
    <lineage>
        <taxon>Bacteria</taxon>
        <taxon>Bacillati</taxon>
        <taxon>Actinomycetota</taxon>
        <taxon>Actinomycetes</taxon>
        <taxon>Kitasatosporales</taxon>
        <taxon>Streptomycetaceae</taxon>
        <taxon>Streptomyces</taxon>
    </lineage>
</organism>
<evidence type="ECO:0000256" key="2">
    <source>
        <dbReference type="ARBA" id="ARBA00023015"/>
    </source>
</evidence>
<keyword evidence="2" id="KW-0805">Transcription regulation</keyword>
<dbReference type="GO" id="GO:0003700">
    <property type="term" value="F:DNA-binding transcription factor activity"/>
    <property type="evidence" value="ECO:0007669"/>
    <property type="project" value="InterPro"/>
</dbReference>
<evidence type="ECO:0000256" key="4">
    <source>
        <dbReference type="ARBA" id="ARBA00023163"/>
    </source>
</evidence>
<evidence type="ECO:0000259" key="6">
    <source>
        <dbReference type="PROSITE" id="PS50931"/>
    </source>
</evidence>
<dbReference type="InterPro" id="IPR000847">
    <property type="entry name" value="LysR_HTH_N"/>
</dbReference>
<evidence type="ECO:0000256" key="3">
    <source>
        <dbReference type="ARBA" id="ARBA00023125"/>
    </source>
</evidence>
<keyword evidence="3" id="KW-0238">DNA-binding</keyword>
<feature type="domain" description="HTH lysR-type" evidence="6">
    <location>
        <begin position="1"/>
        <end position="59"/>
    </location>
</feature>
<dbReference type="Proteomes" id="UP000517694">
    <property type="component" value="Unassembled WGS sequence"/>
</dbReference>
<keyword evidence="4" id="KW-0804">Transcription</keyword>
<dbReference type="SUPFAM" id="SSF46785">
    <property type="entry name" value="Winged helix' DNA-binding domain"/>
    <property type="match status" value="1"/>
</dbReference>
<evidence type="ECO:0000256" key="5">
    <source>
        <dbReference type="SAM" id="MobiDB-lite"/>
    </source>
</evidence>
<dbReference type="Gene3D" id="1.10.10.10">
    <property type="entry name" value="Winged helix-like DNA-binding domain superfamily/Winged helix DNA-binding domain"/>
    <property type="match status" value="1"/>
</dbReference>
<keyword evidence="8" id="KW-1185">Reference proteome</keyword>
<dbReference type="InterPro" id="IPR036388">
    <property type="entry name" value="WH-like_DNA-bd_sf"/>
</dbReference>
<comment type="caution">
    <text evidence="7">The sequence shown here is derived from an EMBL/GenBank/DDBJ whole genome shotgun (WGS) entry which is preliminary data.</text>
</comment>
<evidence type="ECO:0000313" key="8">
    <source>
        <dbReference type="Proteomes" id="UP000517694"/>
    </source>
</evidence>
<feature type="region of interest" description="Disordered" evidence="5">
    <location>
        <begin position="156"/>
        <end position="190"/>
    </location>
</feature>
<protein>
    <submittedName>
        <fullName evidence="7">LysR family transcriptional regulator</fullName>
    </submittedName>
</protein>
<dbReference type="EMBL" id="JACMHY010000012">
    <property type="protein sequence ID" value="MBC2868371.1"/>
    <property type="molecule type" value="Genomic_DNA"/>
</dbReference>
<dbReference type="GO" id="GO:0032993">
    <property type="term" value="C:protein-DNA complex"/>
    <property type="evidence" value="ECO:0007669"/>
    <property type="project" value="TreeGrafter"/>
</dbReference>
<dbReference type="FunFam" id="1.10.10.10:FF:000001">
    <property type="entry name" value="LysR family transcriptional regulator"/>
    <property type="match status" value="1"/>
</dbReference>
<dbReference type="PRINTS" id="PR00039">
    <property type="entry name" value="HTHLYSR"/>
</dbReference>
<sequence length="321" mass="33911">MDLLAHLAAYVAVVDEASFSRAADRLGIAQPLLSRRVKTLEEHFGGVLFDRSRRQVTTTEFGLSLLPYARDVLDSAQRLRQAARASWRSAVRAVGVPADCDPAALARVLRAGTEHGTTVAVRELPPEQRVTGLADGSLAYALVRGEPENAALRAPLGLASAPPPRTEPAPAGGHPVHLEDLRPRRGSRTSRHALPVLTLAEDQLPGVRDRLARAAARAGLPESLFHPAASTAAALAETLAGRALLLCTEPFATRHGAFWAPLYDQALHRGYDVRAARRQQGAAPVPGWLAGALAASVGAVPHTHVAGTAAEDPRTRLAALG</sequence>
<dbReference type="Pfam" id="PF00126">
    <property type="entry name" value="HTH_1"/>
    <property type="match status" value="1"/>
</dbReference>
<dbReference type="GO" id="GO:0003677">
    <property type="term" value="F:DNA binding"/>
    <property type="evidence" value="ECO:0007669"/>
    <property type="project" value="UniProtKB-KW"/>
</dbReference>
<evidence type="ECO:0000313" key="7">
    <source>
        <dbReference type="EMBL" id="MBC2868371.1"/>
    </source>
</evidence>
<dbReference type="PROSITE" id="PS50931">
    <property type="entry name" value="HTH_LYSR"/>
    <property type="match status" value="1"/>
</dbReference>
<dbReference type="InterPro" id="IPR036390">
    <property type="entry name" value="WH_DNA-bd_sf"/>
</dbReference>
<comment type="similarity">
    <text evidence="1">Belongs to the LysR transcriptional regulatory family.</text>
</comment>
<gene>
    <name evidence="7" type="ORF">H1R13_26425</name>
</gene>
<dbReference type="OrthoDB" id="3636008at2"/>
<proteinExistence type="inferred from homology"/>
<dbReference type="PANTHER" id="PTHR30346:SF0">
    <property type="entry name" value="HCA OPERON TRANSCRIPTIONAL ACTIVATOR HCAR"/>
    <property type="match status" value="1"/>
</dbReference>
<dbReference type="RefSeq" id="WP_159674682.1">
    <property type="nucleotide sequence ID" value="NZ_JACMHY010000012.1"/>
</dbReference>
<dbReference type="PANTHER" id="PTHR30346">
    <property type="entry name" value="TRANSCRIPTIONAL DUAL REGULATOR HCAR-RELATED"/>
    <property type="match status" value="1"/>
</dbReference>
<name>A0A7X1I4S1_9ACTN</name>
<evidence type="ECO:0000256" key="1">
    <source>
        <dbReference type="ARBA" id="ARBA00009437"/>
    </source>
</evidence>
<accession>A0A7X1I4S1</accession>
<dbReference type="AlphaFoldDB" id="A0A7X1I4S1"/>
<reference evidence="7 8" key="1">
    <citation type="submission" date="2020-08" db="EMBL/GenBank/DDBJ databases">
        <title>Whole-Genome Sequence of French Clinical Streptomyces mexicanus Strain Q0842.</title>
        <authorList>
            <person name="Boxberger M."/>
            <person name="La Scola B."/>
        </authorList>
    </citation>
    <scope>NUCLEOTIDE SEQUENCE [LARGE SCALE GENOMIC DNA]</scope>
    <source>
        <strain evidence="7 8">Marseille-Q0842</strain>
    </source>
</reference>